<accession>A0A2N9F6Z9</accession>
<evidence type="ECO:0000256" key="1">
    <source>
        <dbReference type="SAM" id="MobiDB-lite"/>
    </source>
</evidence>
<sequence length="182" mass="20283">MGTVEIGWLGWLGTGWEREKPSRERELEQRSVEGTGVARGGWRGGWGWLVMWRSSRLTPSVLSCVASPLASPPGSHFSLSTSHFSKSHLPLSLDCSSLVVTLSLAHTAASKHSISHHRSSKPLISPSPSQTLRSEHPAGFLPRKLSRLRDERMKLKRAAKVEKMVWRSAFVRRAYVEFGCQI</sequence>
<feature type="region of interest" description="Disordered" evidence="1">
    <location>
        <begin position="111"/>
        <end position="136"/>
    </location>
</feature>
<organism evidence="2">
    <name type="scientific">Fagus sylvatica</name>
    <name type="common">Beechnut</name>
    <dbReference type="NCBI Taxonomy" id="28930"/>
    <lineage>
        <taxon>Eukaryota</taxon>
        <taxon>Viridiplantae</taxon>
        <taxon>Streptophyta</taxon>
        <taxon>Embryophyta</taxon>
        <taxon>Tracheophyta</taxon>
        <taxon>Spermatophyta</taxon>
        <taxon>Magnoliopsida</taxon>
        <taxon>eudicotyledons</taxon>
        <taxon>Gunneridae</taxon>
        <taxon>Pentapetalae</taxon>
        <taxon>rosids</taxon>
        <taxon>fabids</taxon>
        <taxon>Fagales</taxon>
        <taxon>Fagaceae</taxon>
        <taxon>Fagus</taxon>
    </lineage>
</organism>
<dbReference type="EMBL" id="OIVN01000869">
    <property type="protein sequence ID" value="SPC86696.1"/>
    <property type="molecule type" value="Genomic_DNA"/>
</dbReference>
<dbReference type="AlphaFoldDB" id="A0A2N9F6Z9"/>
<evidence type="ECO:0000313" key="2">
    <source>
        <dbReference type="EMBL" id="SPC86696.1"/>
    </source>
</evidence>
<protein>
    <submittedName>
        <fullName evidence="2">Uncharacterized protein</fullName>
    </submittedName>
</protein>
<gene>
    <name evidence="2" type="ORF">FSB_LOCUS14578</name>
</gene>
<name>A0A2N9F6Z9_FAGSY</name>
<proteinExistence type="predicted"/>
<reference evidence="2" key="1">
    <citation type="submission" date="2018-02" db="EMBL/GenBank/DDBJ databases">
        <authorList>
            <person name="Cohen D.B."/>
            <person name="Kent A.D."/>
        </authorList>
    </citation>
    <scope>NUCLEOTIDE SEQUENCE</scope>
</reference>